<comment type="similarity">
    <text evidence="5">Belongs to the HDDC2 family.</text>
</comment>
<dbReference type="AlphaFoldDB" id="A0AB34FCN9"/>
<proteinExistence type="inferred from homology"/>
<feature type="domain" description="HD/PDEase" evidence="10">
    <location>
        <begin position="30"/>
        <end position="143"/>
    </location>
</feature>
<comment type="caution">
    <text evidence="11">The sequence shown here is derived from an EMBL/GenBank/DDBJ whole genome shotgun (WGS) entry which is preliminary data.</text>
</comment>
<dbReference type="InterPro" id="IPR006674">
    <property type="entry name" value="HD_domain"/>
</dbReference>
<evidence type="ECO:0000313" key="11">
    <source>
        <dbReference type="EMBL" id="KAJ6436632.1"/>
    </source>
</evidence>
<reference evidence="11" key="1">
    <citation type="submission" date="2023-01" db="EMBL/GenBank/DDBJ databases">
        <title>The growth and conidiation of Purpureocillium lavendulum are regulated by nitrogen source and histone H3K14 acetylation.</title>
        <authorList>
            <person name="Tang P."/>
            <person name="Han J."/>
            <person name="Zhang C."/>
            <person name="Tang P."/>
            <person name="Qi F."/>
            <person name="Zhang K."/>
            <person name="Liang L."/>
        </authorList>
    </citation>
    <scope>NUCLEOTIDE SEQUENCE</scope>
    <source>
        <strain evidence="11">YMF1.00683</strain>
    </source>
</reference>
<keyword evidence="9" id="KW-0378">Hydrolase</keyword>
<gene>
    <name evidence="11" type="primary">YGK1</name>
    <name evidence="11" type="ORF">O9K51_10749</name>
</gene>
<protein>
    <recommendedName>
        <fullName evidence="7">5'-deoxynucleotidase</fullName>
        <ecNumber evidence="7">3.1.3.89</ecNumber>
    </recommendedName>
</protein>
<comment type="cofactor">
    <cofactor evidence="3">
        <name>Co(2+)</name>
        <dbReference type="ChEBI" id="CHEBI:48828"/>
    </cofactor>
</comment>
<accession>A0AB34FCN9</accession>
<evidence type="ECO:0000259" key="10">
    <source>
        <dbReference type="SMART" id="SM00471"/>
    </source>
</evidence>
<keyword evidence="12" id="KW-1185">Reference proteome</keyword>
<evidence type="ECO:0000256" key="2">
    <source>
        <dbReference type="ARBA" id="ARBA00001936"/>
    </source>
</evidence>
<evidence type="ECO:0000256" key="8">
    <source>
        <dbReference type="ARBA" id="ARBA00022723"/>
    </source>
</evidence>
<dbReference type="EC" id="3.1.3.89" evidence="7"/>
<keyword evidence="8" id="KW-0479">Metal-binding</keyword>
<dbReference type="Gene3D" id="1.10.3210.10">
    <property type="entry name" value="Hypothetical protein af1432"/>
    <property type="match status" value="1"/>
</dbReference>
<evidence type="ECO:0000256" key="3">
    <source>
        <dbReference type="ARBA" id="ARBA00001941"/>
    </source>
</evidence>
<evidence type="ECO:0000256" key="9">
    <source>
        <dbReference type="ARBA" id="ARBA00022801"/>
    </source>
</evidence>
<comment type="subunit">
    <text evidence="6">Homodimer.</text>
</comment>
<evidence type="ECO:0000256" key="4">
    <source>
        <dbReference type="ARBA" id="ARBA00004074"/>
    </source>
</evidence>
<evidence type="ECO:0000256" key="5">
    <source>
        <dbReference type="ARBA" id="ARBA00009999"/>
    </source>
</evidence>
<dbReference type="Gene3D" id="3.40.50.300">
    <property type="entry name" value="P-loop containing nucleotide triphosphate hydrolases"/>
    <property type="match status" value="1"/>
</dbReference>
<name>A0AB34FCN9_9HYPO</name>
<dbReference type="InterPro" id="IPR039356">
    <property type="entry name" value="YfbR/HDDC2"/>
</dbReference>
<evidence type="ECO:0000256" key="6">
    <source>
        <dbReference type="ARBA" id="ARBA00011738"/>
    </source>
</evidence>
<evidence type="ECO:0000256" key="7">
    <source>
        <dbReference type="ARBA" id="ARBA00012964"/>
    </source>
</evidence>
<comment type="catalytic activity">
    <reaction evidence="1">
        <text>a 2'-deoxyribonucleoside 5'-phosphate + H2O = a 2'-deoxyribonucleoside + phosphate</text>
        <dbReference type="Rhea" id="RHEA:36167"/>
        <dbReference type="ChEBI" id="CHEBI:15377"/>
        <dbReference type="ChEBI" id="CHEBI:18274"/>
        <dbReference type="ChEBI" id="CHEBI:43474"/>
        <dbReference type="ChEBI" id="CHEBI:65317"/>
        <dbReference type="EC" id="3.1.3.89"/>
    </reaction>
</comment>
<dbReference type="Proteomes" id="UP001163105">
    <property type="component" value="Unassembled WGS sequence"/>
</dbReference>
<dbReference type="SUPFAM" id="SSF109604">
    <property type="entry name" value="HD-domain/PDEase-like"/>
    <property type="match status" value="1"/>
</dbReference>
<dbReference type="PANTHER" id="PTHR11845">
    <property type="entry name" value="5'-DEOXYNUCLEOTIDASE HDDC2"/>
    <property type="match status" value="1"/>
</dbReference>
<dbReference type="GO" id="GO:0002953">
    <property type="term" value="F:5'-deoxynucleotidase activity"/>
    <property type="evidence" value="ECO:0007669"/>
    <property type="project" value="UniProtKB-EC"/>
</dbReference>
<comment type="cofactor">
    <cofactor evidence="2">
        <name>Mn(2+)</name>
        <dbReference type="ChEBI" id="CHEBI:29035"/>
    </cofactor>
</comment>
<evidence type="ECO:0000313" key="12">
    <source>
        <dbReference type="Proteomes" id="UP001163105"/>
    </source>
</evidence>
<dbReference type="GO" id="GO:0046872">
    <property type="term" value="F:metal ion binding"/>
    <property type="evidence" value="ECO:0007669"/>
    <property type="project" value="UniProtKB-KW"/>
</dbReference>
<sequence>MANVSIRDVLSKLSDEKRRGWLLRGIPAAECESVAEHSSSVALICEAYAPSEFKAAAVELAAAHDVAEAVTGDIVPSDNISKEEKLSREQLAYCFFESVDPQVGLRLKELWQEYESNQTESANLVHDVDKLQRLDRAFKYARRYPRLDFSDFKKDAGAIQNKQMFDDAQGVLQRWNAWEGSSRKHKFIFVIGELLRAEQSRPNSRFQAFLAKSFALSIPVPPMLLMEILRSAIQDQPHDVVFLDGFPLTEQQLEEFEKERRVEAFSTRAGEMVRLLQERKNLFHRIDSEGSVDDVQHEFLQRAMSTIRFMDSSIEH</sequence>
<dbReference type="Pfam" id="PF13023">
    <property type="entry name" value="HD_3"/>
    <property type="match status" value="1"/>
</dbReference>
<dbReference type="SMART" id="SM00471">
    <property type="entry name" value="HDc"/>
    <property type="match status" value="1"/>
</dbReference>
<dbReference type="GO" id="GO:0005737">
    <property type="term" value="C:cytoplasm"/>
    <property type="evidence" value="ECO:0007669"/>
    <property type="project" value="TreeGrafter"/>
</dbReference>
<dbReference type="InterPro" id="IPR003607">
    <property type="entry name" value="HD/PDEase_dom"/>
</dbReference>
<evidence type="ECO:0000256" key="1">
    <source>
        <dbReference type="ARBA" id="ARBA00001638"/>
    </source>
</evidence>
<organism evidence="11 12">
    <name type="scientific">Purpureocillium lavendulum</name>
    <dbReference type="NCBI Taxonomy" id="1247861"/>
    <lineage>
        <taxon>Eukaryota</taxon>
        <taxon>Fungi</taxon>
        <taxon>Dikarya</taxon>
        <taxon>Ascomycota</taxon>
        <taxon>Pezizomycotina</taxon>
        <taxon>Sordariomycetes</taxon>
        <taxon>Hypocreomycetidae</taxon>
        <taxon>Hypocreales</taxon>
        <taxon>Ophiocordycipitaceae</taxon>
        <taxon>Purpureocillium</taxon>
    </lineage>
</organism>
<dbReference type="InterPro" id="IPR027417">
    <property type="entry name" value="P-loop_NTPase"/>
</dbReference>
<dbReference type="PANTHER" id="PTHR11845:SF13">
    <property type="entry name" value="5'-DEOXYNUCLEOTIDASE HDDC2"/>
    <property type="match status" value="1"/>
</dbReference>
<dbReference type="EMBL" id="JAQHRD010000018">
    <property type="protein sequence ID" value="KAJ6436632.1"/>
    <property type="molecule type" value="Genomic_DNA"/>
</dbReference>
<comment type="function">
    <text evidence="4">Catalyzes the dephosphorylation of the nucleoside 5'-monophosphates deoxyadenosine monophosphate (dAMP), deoxycytidine monophosphate (dCMP), deoxyguanosine monophosphate (dGMP) and deoxythymidine monophosphate (dTMP).</text>
</comment>